<organism evidence="1 2">
    <name type="scientific">Arctium lappa</name>
    <name type="common">Greater burdock</name>
    <name type="synonym">Lappa major</name>
    <dbReference type="NCBI Taxonomy" id="4217"/>
    <lineage>
        <taxon>Eukaryota</taxon>
        <taxon>Viridiplantae</taxon>
        <taxon>Streptophyta</taxon>
        <taxon>Embryophyta</taxon>
        <taxon>Tracheophyta</taxon>
        <taxon>Spermatophyta</taxon>
        <taxon>Magnoliopsida</taxon>
        <taxon>eudicotyledons</taxon>
        <taxon>Gunneridae</taxon>
        <taxon>Pentapetalae</taxon>
        <taxon>asterids</taxon>
        <taxon>campanulids</taxon>
        <taxon>Asterales</taxon>
        <taxon>Asteraceae</taxon>
        <taxon>Carduoideae</taxon>
        <taxon>Cardueae</taxon>
        <taxon>Arctiinae</taxon>
        <taxon>Arctium</taxon>
    </lineage>
</organism>
<dbReference type="EMBL" id="CM042052">
    <property type="protein sequence ID" value="KAI3719822.1"/>
    <property type="molecule type" value="Genomic_DNA"/>
</dbReference>
<proteinExistence type="predicted"/>
<gene>
    <name evidence="1" type="ORF">L6452_20727</name>
</gene>
<reference evidence="1 2" key="2">
    <citation type="journal article" date="2022" name="Mol. Ecol. Resour.">
        <title>The genomes of chicory, endive, great burdock and yacon provide insights into Asteraceae paleo-polyploidization history and plant inulin production.</title>
        <authorList>
            <person name="Fan W."/>
            <person name="Wang S."/>
            <person name="Wang H."/>
            <person name="Wang A."/>
            <person name="Jiang F."/>
            <person name="Liu H."/>
            <person name="Zhao H."/>
            <person name="Xu D."/>
            <person name="Zhang Y."/>
        </authorList>
    </citation>
    <scope>NUCLEOTIDE SEQUENCE [LARGE SCALE GENOMIC DNA]</scope>
    <source>
        <strain evidence="2">cv. Niubang</strain>
    </source>
</reference>
<sequence length="109" mass="12586">MEEMHEKKQWKTNRHVRKETPARRYGATTSDQWRGVSGGNSLLKRSIRYWRKLQTVEMICVKMSSKSMLNFSGKSSAMENRVSFGCSVLIIYRITVVGDSVGKVSHRCR</sequence>
<reference evidence="2" key="1">
    <citation type="journal article" date="2022" name="Mol. Ecol. Resour.">
        <title>The genomes of chicory, endive, great burdock and yacon provide insights into Asteraceae palaeo-polyploidization history and plant inulin production.</title>
        <authorList>
            <person name="Fan W."/>
            <person name="Wang S."/>
            <person name="Wang H."/>
            <person name="Wang A."/>
            <person name="Jiang F."/>
            <person name="Liu H."/>
            <person name="Zhao H."/>
            <person name="Xu D."/>
            <person name="Zhang Y."/>
        </authorList>
    </citation>
    <scope>NUCLEOTIDE SEQUENCE [LARGE SCALE GENOMIC DNA]</scope>
    <source>
        <strain evidence="2">cv. Niubang</strain>
    </source>
</reference>
<evidence type="ECO:0000313" key="1">
    <source>
        <dbReference type="EMBL" id="KAI3719822.1"/>
    </source>
</evidence>
<comment type="caution">
    <text evidence="1">The sequence shown here is derived from an EMBL/GenBank/DDBJ whole genome shotgun (WGS) entry which is preliminary data.</text>
</comment>
<dbReference type="Proteomes" id="UP001055879">
    <property type="component" value="Linkage Group LG06"/>
</dbReference>
<evidence type="ECO:0000313" key="2">
    <source>
        <dbReference type="Proteomes" id="UP001055879"/>
    </source>
</evidence>
<keyword evidence="2" id="KW-1185">Reference proteome</keyword>
<accession>A0ACB9BBM9</accession>
<name>A0ACB9BBM9_ARCLA</name>
<protein>
    <submittedName>
        <fullName evidence="1">Uncharacterized protein</fullName>
    </submittedName>
</protein>